<protein>
    <recommendedName>
        <fullName evidence="3">SHSP domain-containing protein</fullName>
    </recommendedName>
</protein>
<dbReference type="CDD" id="cd06464">
    <property type="entry name" value="ACD_sHsps-like"/>
    <property type="match status" value="1"/>
</dbReference>
<dbReference type="Proteomes" id="UP000179010">
    <property type="component" value="Unassembled WGS sequence"/>
</dbReference>
<dbReference type="EMBL" id="METE01000004">
    <property type="protein sequence ID" value="OGB85455.1"/>
    <property type="molecule type" value="Genomic_DNA"/>
</dbReference>
<comment type="caution">
    <text evidence="4">The sequence shown here is derived from an EMBL/GenBank/DDBJ whole genome shotgun (WGS) entry which is preliminary data.</text>
</comment>
<dbReference type="Gene3D" id="2.60.40.790">
    <property type="match status" value="1"/>
</dbReference>
<evidence type="ECO:0000313" key="5">
    <source>
        <dbReference type="Proteomes" id="UP000179010"/>
    </source>
</evidence>
<dbReference type="InterPro" id="IPR002068">
    <property type="entry name" value="A-crystallin/Hsp20_dom"/>
</dbReference>
<evidence type="ECO:0000256" key="1">
    <source>
        <dbReference type="PROSITE-ProRule" id="PRU00285"/>
    </source>
</evidence>
<organism evidence="4 5">
    <name type="scientific">candidate division Kazan bacterium RIFCSPLOWO2_01_FULL_48_13</name>
    <dbReference type="NCBI Taxonomy" id="1798539"/>
    <lineage>
        <taxon>Bacteria</taxon>
        <taxon>Bacteria division Kazan-3B-28</taxon>
    </lineage>
</organism>
<dbReference type="Pfam" id="PF00011">
    <property type="entry name" value="HSP20"/>
    <property type="match status" value="1"/>
</dbReference>
<name>A0A1F4PPA4_UNCK3</name>
<gene>
    <name evidence="4" type="ORF">A2994_02450</name>
</gene>
<dbReference type="PROSITE" id="PS01031">
    <property type="entry name" value="SHSP"/>
    <property type="match status" value="1"/>
</dbReference>
<dbReference type="AlphaFoldDB" id="A0A1F4PPA4"/>
<sequence length="141" mass="15656">MKISDSVQIFTRSTNRRLPTSLTDPEDELIETPDELELPIDVARRGQNLIIMAPIVGADASDISVTVNQDILFIHKGATPPPSRMDTYYTKECHWGPIAREVHLPLSVDADNIQAALKDGILTITLPIIKSTSRTKVIKIR</sequence>
<dbReference type="InterPro" id="IPR008978">
    <property type="entry name" value="HSP20-like_chaperone"/>
</dbReference>
<feature type="domain" description="SHSP" evidence="3">
    <location>
        <begin position="31"/>
        <end position="141"/>
    </location>
</feature>
<dbReference type="STRING" id="1798539.A2994_02450"/>
<evidence type="ECO:0000313" key="4">
    <source>
        <dbReference type="EMBL" id="OGB85455.1"/>
    </source>
</evidence>
<evidence type="ECO:0000259" key="3">
    <source>
        <dbReference type="PROSITE" id="PS01031"/>
    </source>
</evidence>
<comment type="similarity">
    <text evidence="1 2">Belongs to the small heat shock protein (HSP20) family.</text>
</comment>
<evidence type="ECO:0000256" key="2">
    <source>
        <dbReference type="RuleBase" id="RU003616"/>
    </source>
</evidence>
<accession>A0A1F4PPA4</accession>
<dbReference type="SUPFAM" id="SSF49764">
    <property type="entry name" value="HSP20-like chaperones"/>
    <property type="match status" value="1"/>
</dbReference>
<reference evidence="4 5" key="1">
    <citation type="journal article" date="2016" name="Nat. Commun.">
        <title>Thousands of microbial genomes shed light on interconnected biogeochemical processes in an aquifer system.</title>
        <authorList>
            <person name="Anantharaman K."/>
            <person name="Brown C.T."/>
            <person name="Hug L.A."/>
            <person name="Sharon I."/>
            <person name="Castelle C.J."/>
            <person name="Probst A.J."/>
            <person name="Thomas B.C."/>
            <person name="Singh A."/>
            <person name="Wilkins M.J."/>
            <person name="Karaoz U."/>
            <person name="Brodie E.L."/>
            <person name="Williams K.H."/>
            <person name="Hubbard S.S."/>
            <person name="Banfield J.F."/>
        </authorList>
    </citation>
    <scope>NUCLEOTIDE SEQUENCE [LARGE SCALE GENOMIC DNA]</scope>
</reference>
<proteinExistence type="inferred from homology"/>